<gene>
    <name evidence="1" type="ORF">SBAD_LOCUS12266</name>
</gene>
<protein>
    <submittedName>
        <fullName evidence="1 3">Uncharacterized protein</fullName>
    </submittedName>
</protein>
<evidence type="ECO:0000313" key="1">
    <source>
        <dbReference type="EMBL" id="VDP46881.1"/>
    </source>
</evidence>
<reference evidence="1 2" key="2">
    <citation type="submission" date="2018-11" db="EMBL/GenBank/DDBJ databases">
        <authorList>
            <consortium name="Pathogen Informatics"/>
        </authorList>
    </citation>
    <scope>NUCLEOTIDE SEQUENCE [LARGE SCALE GENOMIC DNA]</scope>
</reference>
<dbReference type="EMBL" id="UZAM01017332">
    <property type="protein sequence ID" value="VDP46881.1"/>
    <property type="molecule type" value="Genomic_DNA"/>
</dbReference>
<accession>A0A183J8R8</accession>
<name>A0A183J8R8_9BILA</name>
<dbReference type="Proteomes" id="UP000270296">
    <property type="component" value="Unassembled WGS sequence"/>
</dbReference>
<reference evidence="3" key="1">
    <citation type="submission" date="2016-06" db="UniProtKB">
        <authorList>
            <consortium name="WormBaseParasite"/>
        </authorList>
    </citation>
    <scope>IDENTIFICATION</scope>
</reference>
<sequence length="129" mass="14442">MIHHRSLCRLKRKSFILPEKKEREERVNAVGGNPLLPRVGWSQVRRKKTPRKFNPRLRLLVVGCKPGIRGGFKAIIKIEMREAFDVGGCNLLSYGSAPNRPIYVDPGLDSSNQIVAADSSSSRRTSSKS</sequence>
<dbReference type="WBParaSite" id="SBAD_0001267101-mRNA-1">
    <property type="protein sequence ID" value="SBAD_0001267101-mRNA-1"/>
    <property type="gene ID" value="SBAD_0001267101"/>
</dbReference>
<proteinExistence type="predicted"/>
<dbReference type="AlphaFoldDB" id="A0A183J8R8"/>
<organism evidence="3">
    <name type="scientific">Soboliphyme baturini</name>
    <dbReference type="NCBI Taxonomy" id="241478"/>
    <lineage>
        <taxon>Eukaryota</taxon>
        <taxon>Metazoa</taxon>
        <taxon>Ecdysozoa</taxon>
        <taxon>Nematoda</taxon>
        <taxon>Enoplea</taxon>
        <taxon>Dorylaimia</taxon>
        <taxon>Dioctophymatida</taxon>
        <taxon>Dioctophymatoidea</taxon>
        <taxon>Soboliphymatidae</taxon>
        <taxon>Soboliphyme</taxon>
    </lineage>
</organism>
<evidence type="ECO:0000313" key="3">
    <source>
        <dbReference type="WBParaSite" id="SBAD_0001267101-mRNA-1"/>
    </source>
</evidence>
<keyword evidence="2" id="KW-1185">Reference proteome</keyword>
<evidence type="ECO:0000313" key="2">
    <source>
        <dbReference type="Proteomes" id="UP000270296"/>
    </source>
</evidence>